<proteinExistence type="predicted"/>
<sequence length="97" mass="11005">MKAMSRSLKFGKSVLDNGWGMFTTFLKYKLEEQGKKLVKVGRFFASSQTCSVCGYKNVKTKNLALREWDCPQCGTHHDRDVNAAINIRNEGMRLVNA</sequence>
<evidence type="ECO:0000259" key="2">
    <source>
        <dbReference type="Pfam" id="PF07282"/>
    </source>
</evidence>
<accession>A0A374MI35</accession>
<dbReference type="GO" id="GO:0003677">
    <property type="term" value="F:DNA binding"/>
    <property type="evidence" value="ECO:0007669"/>
    <property type="project" value="UniProtKB-KW"/>
</dbReference>
<dbReference type="EMBL" id="QSOE01000350">
    <property type="protein sequence ID" value="RGI70159.1"/>
    <property type="molecule type" value="Genomic_DNA"/>
</dbReference>
<dbReference type="NCBIfam" id="NF040570">
    <property type="entry name" value="guided_TnpB"/>
    <property type="match status" value="1"/>
</dbReference>
<evidence type="ECO:0000256" key="1">
    <source>
        <dbReference type="ARBA" id="ARBA00023125"/>
    </source>
</evidence>
<organism evidence="3 4">
    <name type="scientific">Anaerobutyricum hallii</name>
    <dbReference type="NCBI Taxonomy" id="39488"/>
    <lineage>
        <taxon>Bacteria</taxon>
        <taxon>Bacillati</taxon>
        <taxon>Bacillota</taxon>
        <taxon>Clostridia</taxon>
        <taxon>Lachnospirales</taxon>
        <taxon>Lachnospiraceae</taxon>
        <taxon>Anaerobutyricum</taxon>
    </lineage>
</organism>
<feature type="domain" description="Cas12f1-like TNB" evidence="2">
    <location>
        <begin position="19"/>
        <end position="87"/>
    </location>
</feature>
<dbReference type="AlphaFoldDB" id="A0A374MI35"/>
<dbReference type="Pfam" id="PF07282">
    <property type="entry name" value="Cas12f1-like_TNB"/>
    <property type="match status" value="1"/>
</dbReference>
<reference evidence="3 4" key="1">
    <citation type="submission" date="2018-08" db="EMBL/GenBank/DDBJ databases">
        <title>A genome reference for cultivated species of the human gut microbiota.</title>
        <authorList>
            <person name="Zou Y."/>
            <person name="Xue W."/>
            <person name="Luo G."/>
        </authorList>
    </citation>
    <scope>NUCLEOTIDE SEQUENCE [LARGE SCALE GENOMIC DNA]</scope>
    <source>
        <strain evidence="3 4">TM10-1AC</strain>
    </source>
</reference>
<evidence type="ECO:0000313" key="4">
    <source>
        <dbReference type="Proteomes" id="UP000262524"/>
    </source>
</evidence>
<protein>
    <submittedName>
        <fullName evidence="3">Transposase</fullName>
    </submittedName>
</protein>
<evidence type="ECO:0000313" key="3">
    <source>
        <dbReference type="EMBL" id="RGI70159.1"/>
    </source>
</evidence>
<gene>
    <name evidence="3" type="ORF">DXD91_17310</name>
</gene>
<dbReference type="Proteomes" id="UP000262524">
    <property type="component" value="Unassembled WGS sequence"/>
</dbReference>
<name>A0A374MI35_9FIRM</name>
<comment type="caution">
    <text evidence="3">The sequence shown here is derived from an EMBL/GenBank/DDBJ whole genome shotgun (WGS) entry which is preliminary data.</text>
</comment>
<dbReference type="InterPro" id="IPR010095">
    <property type="entry name" value="Cas12f1-like_TNB"/>
</dbReference>
<keyword evidence="1" id="KW-0238">DNA-binding</keyword>